<dbReference type="Proteomes" id="UP000607311">
    <property type="component" value="Unassembled WGS sequence"/>
</dbReference>
<sequence length="69" mass="7194">MYFPSQPEPQSDVLTKLAVTPAAYAAGANPTAPIAAAIAPITASTSVLDRFMCPSSPDEIHGRQPGAYY</sequence>
<accession>A0A9W5USP4</accession>
<evidence type="ECO:0000313" key="1">
    <source>
        <dbReference type="EMBL" id="GIJ34321.1"/>
    </source>
</evidence>
<keyword evidence="2" id="KW-1185">Reference proteome</keyword>
<evidence type="ECO:0000313" key="2">
    <source>
        <dbReference type="Proteomes" id="UP000607311"/>
    </source>
</evidence>
<reference evidence="1" key="1">
    <citation type="submission" date="2021-01" db="EMBL/GenBank/DDBJ databases">
        <title>Whole genome shotgun sequence of Verrucosispora sediminis NBRC 107745.</title>
        <authorList>
            <person name="Komaki H."/>
            <person name="Tamura T."/>
        </authorList>
    </citation>
    <scope>NUCLEOTIDE SEQUENCE</scope>
    <source>
        <strain evidence="1">NBRC 107745</strain>
    </source>
</reference>
<dbReference type="AlphaFoldDB" id="A0A9W5USP4"/>
<comment type="caution">
    <text evidence="1">The sequence shown here is derived from an EMBL/GenBank/DDBJ whole genome shotgun (WGS) entry which is preliminary data.</text>
</comment>
<dbReference type="EMBL" id="BOPD01000020">
    <property type="protein sequence ID" value="GIJ34321.1"/>
    <property type="molecule type" value="Genomic_DNA"/>
</dbReference>
<organism evidence="1 2">
    <name type="scientific">Micromonospora sediminimaris</name>
    <dbReference type="NCBI Taxonomy" id="547162"/>
    <lineage>
        <taxon>Bacteria</taxon>
        <taxon>Bacillati</taxon>
        <taxon>Actinomycetota</taxon>
        <taxon>Actinomycetes</taxon>
        <taxon>Micromonosporales</taxon>
        <taxon>Micromonosporaceae</taxon>
        <taxon>Micromonospora</taxon>
    </lineage>
</organism>
<name>A0A9W5USP4_9ACTN</name>
<protein>
    <submittedName>
        <fullName evidence="1">Uncharacterized protein</fullName>
    </submittedName>
</protein>
<proteinExistence type="predicted"/>
<gene>
    <name evidence="1" type="ORF">Vse01_34690</name>
</gene>